<evidence type="ECO:0000313" key="5">
    <source>
        <dbReference type="Proteomes" id="UP001500390"/>
    </source>
</evidence>
<protein>
    <submittedName>
        <fullName evidence="4">DUF881 domain-containing protein</fullName>
    </submittedName>
</protein>
<dbReference type="InterPro" id="IPR010273">
    <property type="entry name" value="DUF881"/>
</dbReference>
<dbReference type="Pfam" id="PF05949">
    <property type="entry name" value="DUF881"/>
    <property type="match status" value="1"/>
</dbReference>
<name>A0ABP8JA71_9MICO</name>
<feature type="coiled-coil region" evidence="2">
    <location>
        <begin position="68"/>
        <end position="102"/>
    </location>
</feature>
<evidence type="ECO:0000313" key="4">
    <source>
        <dbReference type="EMBL" id="GAA4387556.1"/>
    </source>
</evidence>
<sequence>MSLLTTMLQRPLDPGYAAAADRREAAGMPRAASLRAPRLIIAMVLLGLMVGVAASNLTASDSPRAQARKDLIARIEDRRAEVDELTARATQLQTEVADLEAQQFGAVGDLERSRELAATVGAVELQGPGFTITMDDAPGSSADEADPNSPEAEQGRVYAKDLRFVVNALWQAGAEAVSINGNRLTSLSAIRFAGSALIVDNRPLNRPYVITALGDPARFPADFADGEGGSYLSTLRGSFGVRVDTTVSKELSVPAAVGLNLRYASTGDTGEAASSTATPERSSS</sequence>
<comment type="caution">
    <text evidence="4">The sequence shown here is derived from an EMBL/GenBank/DDBJ whole genome shotgun (WGS) entry which is preliminary data.</text>
</comment>
<evidence type="ECO:0000256" key="1">
    <source>
        <dbReference type="ARBA" id="ARBA00009108"/>
    </source>
</evidence>
<dbReference type="PANTHER" id="PTHR37313:SF1">
    <property type="entry name" value="UPF0749 PROTEIN RV1823"/>
    <property type="match status" value="1"/>
</dbReference>
<keyword evidence="2" id="KW-0175">Coiled coil</keyword>
<comment type="similarity">
    <text evidence="1">Belongs to the UPF0749 family.</text>
</comment>
<accession>A0ABP8JA71</accession>
<dbReference type="Gene3D" id="3.30.70.1880">
    <property type="entry name" value="Protein of unknown function DUF881"/>
    <property type="match status" value="1"/>
</dbReference>
<evidence type="ECO:0000256" key="3">
    <source>
        <dbReference type="SAM" id="MobiDB-lite"/>
    </source>
</evidence>
<gene>
    <name evidence="4" type="ORF">GCM10023153_02040</name>
</gene>
<proteinExistence type="inferred from homology"/>
<feature type="region of interest" description="Disordered" evidence="3">
    <location>
        <begin position="134"/>
        <end position="154"/>
    </location>
</feature>
<dbReference type="EMBL" id="BAABFX010000009">
    <property type="protein sequence ID" value="GAA4387556.1"/>
    <property type="molecule type" value="Genomic_DNA"/>
</dbReference>
<dbReference type="Proteomes" id="UP001500390">
    <property type="component" value="Unassembled WGS sequence"/>
</dbReference>
<dbReference type="PANTHER" id="PTHR37313">
    <property type="entry name" value="UPF0749 PROTEIN RV1825"/>
    <property type="match status" value="1"/>
</dbReference>
<keyword evidence="5" id="KW-1185">Reference proteome</keyword>
<organism evidence="4 5">
    <name type="scientific">Ornithinibacter aureus</name>
    <dbReference type="NCBI Taxonomy" id="622664"/>
    <lineage>
        <taxon>Bacteria</taxon>
        <taxon>Bacillati</taxon>
        <taxon>Actinomycetota</taxon>
        <taxon>Actinomycetes</taxon>
        <taxon>Micrococcales</taxon>
        <taxon>Intrasporangiaceae</taxon>
        <taxon>Ornithinibacter</taxon>
    </lineage>
</organism>
<reference evidence="5" key="1">
    <citation type="journal article" date="2019" name="Int. J. Syst. Evol. Microbiol.">
        <title>The Global Catalogue of Microorganisms (GCM) 10K type strain sequencing project: providing services to taxonomists for standard genome sequencing and annotation.</title>
        <authorList>
            <consortium name="The Broad Institute Genomics Platform"/>
            <consortium name="The Broad Institute Genome Sequencing Center for Infectious Disease"/>
            <person name="Wu L."/>
            <person name="Ma J."/>
        </authorList>
    </citation>
    <scope>NUCLEOTIDE SEQUENCE [LARGE SCALE GENOMIC DNA]</scope>
    <source>
        <strain evidence="5">JCM 17738</strain>
    </source>
</reference>
<evidence type="ECO:0000256" key="2">
    <source>
        <dbReference type="SAM" id="Coils"/>
    </source>
</evidence>